<dbReference type="PANTHER" id="PTHR11042:SF91">
    <property type="entry name" value="EUKARYOTIC TRANSLATION INITIATION FACTOR 2-ALPHA KINASE"/>
    <property type="match status" value="1"/>
</dbReference>
<dbReference type="PROSITE" id="PS00107">
    <property type="entry name" value="PROTEIN_KINASE_ATP"/>
    <property type="match status" value="1"/>
</dbReference>
<gene>
    <name evidence="9" type="ORF">PFISCL1PPCAC_7350</name>
</gene>
<comment type="caution">
    <text evidence="9">The sequence shown here is derived from an EMBL/GenBank/DDBJ whole genome shotgun (WGS) entry which is preliminary data.</text>
</comment>
<accession>A0AAV5VA02</accession>
<dbReference type="GO" id="GO:0005524">
    <property type="term" value="F:ATP binding"/>
    <property type="evidence" value="ECO:0007669"/>
    <property type="project" value="UniProtKB-UniRule"/>
</dbReference>
<dbReference type="Proteomes" id="UP001432322">
    <property type="component" value="Unassembled WGS sequence"/>
</dbReference>
<dbReference type="InterPro" id="IPR050339">
    <property type="entry name" value="CC_SR_Kinase"/>
</dbReference>
<evidence type="ECO:0000259" key="8">
    <source>
        <dbReference type="PROSITE" id="PS50011"/>
    </source>
</evidence>
<evidence type="ECO:0000313" key="10">
    <source>
        <dbReference type="Proteomes" id="UP001432322"/>
    </source>
</evidence>
<dbReference type="PROSITE" id="PS50011">
    <property type="entry name" value="PROTEIN_KINASE_DOM"/>
    <property type="match status" value="1"/>
</dbReference>
<dbReference type="PANTHER" id="PTHR11042">
    <property type="entry name" value="EUKARYOTIC TRANSLATION INITIATION FACTOR 2-ALPHA KINASE EIF2-ALPHA KINASE -RELATED"/>
    <property type="match status" value="1"/>
</dbReference>
<proteinExistence type="inferred from homology"/>
<keyword evidence="2 6" id="KW-0547">Nucleotide-binding</keyword>
<feature type="non-terminal residue" evidence="9">
    <location>
        <position position="1"/>
    </location>
</feature>
<dbReference type="InterPro" id="IPR008271">
    <property type="entry name" value="Ser/Thr_kinase_AS"/>
</dbReference>
<dbReference type="Gene3D" id="1.10.510.10">
    <property type="entry name" value="Transferase(Phosphotransferase) domain 1"/>
    <property type="match status" value="1"/>
</dbReference>
<dbReference type="InterPro" id="IPR017441">
    <property type="entry name" value="Protein_kinase_ATP_BS"/>
</dbReference>
<organism evidence="9 10">
    <name type="scientific">Pristionchus fissidentatus</name>
    <dbReference type="NCBI Taxonomy" id="1538716"/>
    <lineage>
        <taxon>Eukaryota</taxon>
        <taxon>Metazoa</taxon>
        <taxon>Ecdysozoa</taxon>
        <taxon>Nematoda</taxon>
        <taxon>Chromadorea</taxon>
        <taxon>Rhabditida</taxon>
        <taxon>Rhabditina</taxon>
        <taxon>Diplogasteromorpha</taxon>
        <taxon>Diplogasteroidea</taxon>
        <taxon>Neodiplogasteridae</taxon>
        <taxon>Pristionchus</taxon>
    </lineage>
</organism>
<dbReference type="SUPFAM" id="SSF56112">
    <property type="entry name" value="Protein kinase-like (PK-like)"/>
    <property type="match status" value="1"/>
</dbReference>
<evidence type="ECO:0000256" key="4">
    <source>
        <dbReference type="ARBA" id="ARBA00022840"/>
    </source>
</evidence>
<dbReference type="Gene3D" id="3.30.200.20">
    <property type="entry name" value="Phosphorylase Kinase, domain 1"/>
    <property type="match status" value="1"/>
</dbReference>
<feature type="domain" description="Protein kinase" evidence="8">
    <location>
        <begin position="99"/>
        <end position="388"/>
    </location>
</feature>
<keyword evidence="10" id="KW-1185">Reference proteome</keyword>
<evidence type="ECO:0000256" key="1">
    <source>
        <dbReference type="ARBA" id="ARBA00022679"/>
    </source>
</evidence>
<keyword evidence="4 6" id="KW-0067">ATP-binding</keyword>
<dbReference type="GO" id="GO:0005737">
    <property type="term" value="C:cytoplasm"/>
    <property type="evidence" value="ECO:0007669"/>
    <property type="project" value="TreeGrafter"/>
</dbReference>
<evidence type="ECO:0000256" key="6">
    <source>
        <dbReference type="PROSITE-ProRule" id="PRU10141"/>
    </source>
</evidence>
<feature type="binding site" evidence="6">
    <location>
        <position position="128"/>
    </location>
    <ligand>
        <name>ATP</name>
        <dbReference type="ChEBI" id="CHEBI:30616"/>
    </ligand>
</feature>
<protein>
    <recommendedName>
        <fullName evidence="8">Protein kinase domain-containing protein</fullName>
    </recommendedName>
</protein>
<evidence type="ECO:0000256" key="3">
    <source>
        <dbReference type="ARBA" id="ARBA00022777"/>
    </source>
</evidence>
<dbReference type="SMART" id="SM00220">
    <property type="entry name" value="S_TKc"/>
    <property type="match status" value="1"/>
</dbReference>
<reference evidence="9" key="1">
    <citation type="submission" date="2023-10" db="EMBL/GenBank/DDBJ databases">
        <title>Genome assembly of Pristionchus species.</title>
        <authorList>
            <person name="Yoshida K."/>
            <person name="Sommer R.J."/>
        </authorList>
    </citation>
    <scope>NUCLEOTIDE SEQUENCE</scope>
    <source>
        <strain evidence="9">RS5133</strain>
    </source>
</reference>
<dbReference type="GO" id="GO:0005634">
    <property type="term" value="C:nucleus"/>
    <property type="evidence" value="ECO:0007669"/>
    <property type="project" value="TreeGrafter"/>
</dbReference>
<keyword evidence="7" id="KW-0723">Serine/threonine-protein kinase</keyword>
<dbReference type="InterPro" id="IPR011009">
    <property type="entry name" value="Kinase-like_dom_sf"/>
</dbReference>
<dbReference type="GO" id="GO:0004694">
    <property type="term" value="F:eukaryotic translation initiation factor 2alpha kinase activity"/>
    <property type="evidence" value="ECO:0007669"/>
    <property type="project" value="TreeGrafter"/>
</dbReference>
<dbReference type="AlphaFoldDB" id="A0AAV5VA02"/>
<dbReference type="EMBL" id="BTSY01000002">
    <property type="protein sequence ID" value="GMT16053.1"/>
    <property type="molecule type" value="Genomic_DNA"/>
</dbReference>
<evidence type="ECO:0000313" key="9">
    <source>
        <dbReference type="EMBL" id="GMT16053.1"/>
    </source>
</evidence>
<keyword evidence="1" id="KW-0808">Transferase</keyword>
<evidence type="ECO:0000256" key="2">
    <source>
        <dbReference type="ARBA" id="ARBA00022741"/>
    </source>
</evidence>
<dbReference type="PROSITE" id="PS00108">
    <property type="entry name" value="PROTEIN_KINASE_ST"/>
    <property type="match status" value="1"/>
</dbReference>
<keyword evidence="3" id="KW-0418">Kinase</keyword>
<dbReference type="Pfam" id="PF00069">
    <property type="entry name" value="Pkinase"/>
    <property type="match status" value="1"/>
</dbReference>
<dbReference type="InterPro" id="IPR000719">
    <property type="entry name" value="Prot_kinase_dom"/>
</dbReference>
<comment type="similarity">
    <text evidence="5">Belongs to the protein kinase superfamily. Ser/Thr protein kinase family. GCN2 subfamily.</text>
</comment>
<name>A0AAV5VA02_9BILA</name>
<sequence>IAYLCLSSSSMEPGKFRRQVLNNEDRCNDALEQIFKEHGDKDPEVIIGMVQGATKLSNDGLREMFKSSPQNGKYQDLYMLKIDRSIQTKEYPSKFINDFVSCKRIGEGASGCVFEASNVYDDWKYAVKRIKFMGKTESEFRRALREVRVMAKFDHPGIVRYYGMWIERPTQADVKRLCGREPEQHSNWQLRVVDDTMLIYIQIQLCKYSLKDWLERNQETRDLSIMKSWFKQMVCAVEHMHELQIMHRDLKPANILFTAPGTLKIADLGVATESGSVERMNPGHDNEEVHYGHTHTEKAGTPMYMCDEQKSWSYCIKVDVFTLGLIFTEMCHPMTKPVKEQVFENFRRGRSNEILNDLPEVSDFIRWLTKGAIATLPTCKEILNSPILAQV</sequence>
<evidence type="ECO:0000256" key="5">
    <source>
        <dbReference type="ARBA" id="ARBA00037982"/>
    </source>
</evidence>
<evidence type="ECO:0000256" key="7">
    <source>
        <dbReference type="RuleBase" id="RU000304"/>
    </source>
</evidence>